<dbReference type="InterPro" id="IPR003735">
    <property type="entry name" value="Metal_Tscrpt_repr"/>
</dbReference>
<proteinExistence type="predicted"/>
<dbReference type="GO" id="GO:0045892">
    <property type="term" value="P:negative regulation of DNA-templated transcription"/>
    <property type="evidence" value="ECO:0007669"/>
    <property type="project" value="UniProtKB-ARBA"/>
</dbReference>
<dbReference type="Gene3D" id="1.20.58.1000">
    <property type="entry name" value="Metal-sensitive repressor, helix protomer"/>
    <property type="match status" value="1"/>
</dbReference>
<reference evidence="1 2" key="1">
    <citation type="submission" date="2019-01" db="EMBL/GenBank/DDBJ databases">
        <authorList>
            <consortium name="Pathogen Informatics"/>
        </authorList>
    </citation>
    <scope>NUCLEOTIDE SEQUENCE [LARGE SCALE GENOMIC DNA]</scope>
    <source>
        <strain evidence="1 2">NCTC10172</strain>
    </source>
</reference>
<organism evidence="1 2">
    <name type="scientific">Acholeplasma hippikon</name>
    <dbReference type="NCBI Taxonomy" id="264636"/>
    <lineage>
        <taxon>Bacteria</taxon>
        <taxon>Bacillati</taxon>
        <taxon>Mycoplasmatota</taxon>
        <taxon>Mollicutes</taxon>
        <taxon>Acholeplasmatales</taxon>
        <taxon>Acholeplasmataceae</taxon>
        <taxon>Acholeplasma</taxon>
    </lineage>
</organism>
<evidence type="ECO:0000313" key="1">
    <source>
        <dbReference type="EMBL" id="VEU82150.1"/>
    </source>
</evidence>
<gene>
    <name evidence="1" type="ORF">NCTC10172_00157</name>
</gene>
<dbReference type="Proteomes" id="UP000290909">
    <property type="component" value="Chromosome"/>
</dbReference>
<protein>
    <submittedName>
        <fullName evidence="1">Uncharacterized BCR, COG1937</fullName>
    </submittedName>
</protein>
<sequence length="83" mass="9308">MKCDTAIINRIKRTHGQMTGVLNLINEEATCEEIIMQLKAIKSSIEKTIGLITTTNLLQKIEEKNDLKIENVDEALALLLKSI</sequence>
<dbReference type="EMBL" id="LR215050">
    <property type="protein sequence ID" value="VEU82150.1"/>
    <property type="molecule type" value="Genomic_DNA"/>
</dbReference>
<accession>A0A449BI84</accession>
<dbReference type="GO" id="GO:0046872">
    <property type="term" value="F:metal ion binding"/>
    <property type="evidence" value="ECO:0007669"/>
    <property type="project" value="InterPro"/>
</dbReference>
<dbReference type="InterPro" id="IPR038390">
    <property type="entry name" value="Metal_Tscrpt_repr_sf"/>
</dbReference>
<dbReference type="Pfam" id="PF02583">
    <property type="entry name" value="Trns_repr_metal"/>
    <property type="match status" value="1"/>
</dbReference>
<evidence type="ECO:0000313" key="2">
    <source>
        <dbReference type="Proteomes" id="UP000290909"/>
    </source>
</evidence>
<dbReference type="KEGG" id="ahk:NCTC10172_00157"/>
<name>A0A449BI84_9MOLU</name>
<dbReference type="AlphaFoldDB" id="A0A449BI84"/>
<dbReference type="RefSeq" id="WP_035369015.1">
    <property type="nucleotide sequence ID" value="NZ_LR215050.1"/>
</dbReference>
<dbReference type="GO" id="GO:0003677">
    <property type="term" value="F:DNA binding"/>
    <property type="evidence" value="ECO:0007669"/>
    <property type="project" value="InterPro"/>
</dbReference>
<keyword evidence="2" id="KW-1185">Reference proteome</keyword>
<dbReference type="STRING" id="1408416.GCA_000702765_00712"/>